<evidence type="ECO:0000256" key="1">
    <source>
        <dbReference type="SAM" id="MobiDB-lite"/>
    </source>
</evidence>
<dbReference type="VEuPathDB" id="FungiDB:DIURU_005705"/>
<name>A0A642UCF8_DIURU</name>
<keyword evidence="2" id="KW-0812">Transmembrane</keyword>
<feature type="region of interest" description="Disordered" evidence="1">
    <location>
        <begin position="1194"/>
        <end position="1222"/>
    </location>
</feature>
<feature type="region of interest" description="Disordered" evidence="1">
    <location>
        <begin position="355"/>
        <end position="409"/>
    </location>
</feature>
<proteinExistence type="predicted"/>
<protein>
    <submittedName>
        <fullName evidence="3">Uncharacterized protein</fullName>
    </submittedName>
</protein>
<dbReference type="GeneID" id="54784356"/>
<dbReference type="Proteomes" id="UP000449547">
    <property type="component" value="Unassembled WGS sequence"/>
</dbReference>
<sequence>MLRGRAICRTLSCRRYTQIPTAATPDFVSHYYPQLSKLLDIVQLYKQHGHFDNVSPREMQSLAQEFATMDHAGYVWQKVNHEVQNSPQFLRQLTQWFELHRLGLARYNHELSSVTEQATSTQQVYDQIESALQQENATTWHQKLALGRYRALQLLLTNVPELPVSFLKQIVLSNLSVPMSKAETQKVSRLAFVVDSHNIPLTSPIYKIAEKLEAHDSPSSRAGLEVVNELVCNGVLAPSASLDDYLVKYLDTSFGSEIEHLAAIKVHVLHRPFADFTPKELILAIQQSIQREPWHERAYDIIRVLRKLISLAETMPQGQWLHDLDVLIQGGPSFNMNHRISMSWKAGDSDTVIRHPRKFNENPADKVLGSTSNRRGKKLEHTRRRGGGMSGGRNDPEPDKQLENNAKESKSEYVQIPGKLYIHNEIFPLQILQEYLSKDFSKCTPREILDATKQLAQAGDNECDEADANRLYSKLYRLFALNGGDTQCLDAVLQSHNHFRRVERAIRERSKIKAVEGQTSHIIGELDLPQFSDELKKLREALGDKPFSSHTQDLIVNTLQDEIYLGKHSKLILDGTVFNYVRLLKRLERLFALNGGHTAVLDEICRKGKTISTSTQEYRQIPDDFAIHEFVNELSELAVDAGVAKLGSLSALEVLDVCKHCADKNSDYIKLHSNLRNLFRHNGNNTAVLDAVINSQHHFDAIEASTHGLKVSSEYKQLPDDMRLDEFSTELEELLEQLDADKFVEVSSSDILDVTANLSSGSGIFSKLHSNLAKLFAYNGGNTEILDIVLTNVRAFKDLESKRAPEAFAHTSELLNNHAEAVSLLLKEYKAEHSQSTTISPTLFSQLVARHLKSQPNSEPLRLVNQLNLVVDYYPNFLQQLLEIRGNKPSPQWSAHEVEEVYKAFMSVLEYDQDICDEISYIYHKNVTAKQEAMTSANSEDWRNDYNDSERLVSLLSQQKSPVDFDLLNKELGQDELFIKDAVSIALNQDTGKSRASARENKDAPSVIPNPSTLHQYLESAHHQHQASEQSRVREQKAYEWATANNRNHEIPVEFEFRATEPKHTSPLYPARLDPEYEYKVVTADGHSIPSDAVSIGHVVRQPVAQAIGGLPAGDIDRFMDQVHHHERQGWKVMGSQEVEGRPVLILARIPGAGARSSWGSAIKNLLAIAGGGFLVIVGVNYFVEDEKVLKKNTPVEVVSESSNSPSPSPSQLPSADNAQAPKQSILSSLLWANPPKDD</sequence>
<keyword evidence="4" id="KW-1185">Reference proteome</keyword>
<comment type="caution">
    <text evidence="3">The sequence shown here is derived from an EMBL/GenBank/DDBJ whole genome shotgun (WGS) entry which is preliminary data.</text>
</comment>
<keyword evidence="2" id="KW-1133">Transmembrane helix</keyword>
<feature type="compositionally biased region" description="Basic and acidic residues" evidence="1">
    <location>
        <begin position="355"/>
        <end position="364"/>
    </location>
</feature>
<evidence type="ECO:0000256" key="2">
    <source>
        <dbReference type="SAM" id="Phobius"/>
    </source>
</evidence>
<feature type="region of interest" description="Disordered" evidence="1">
    <location>
        <begin position="990"/>
        <end position="1012"/>
    </location>
</feature>
<feature type="compositionally biased region" description="Basic residues" evidence="1">
    <location>
        <begin position="374"/>
        <end position="386"/>
    </location>
</feature>
<feature type="compositionally biased region" description="Basic and acidic residues" evidence="1">
    <location>
        <begin position="394"/>
        <end position="409"/>
    </location>
</feature>
<accession>A0A642UCF8</accession>
<gene>
    <name evidence="3" type="ORF">DIURU_005705</name>
</gene>
<feature type="compositionally biased region" description="Low complexity" evidence="1">
    <location>
        <begin position="1195"/>
        <end position="1215"/>
    </location>
</feature>
<organism evidence="3 4">
    <name type="scientific">Diutina rugosa</name>
    <name type="common">Yeast</name>
    <name type="synonym">Candida rugosa</name>
    <dbReference type="NCBI Taxonomy" id="5481"/>
    <lineage>
        <taxon>Eukaryota</taxon>
        <taxon>Fungi</taxon>
        <taxon>Dikarya</taxon>
        <taxon>Ascomycota</taxon>
        <taxon>Saccharomycotina</taxon>
        <taxon>Pichiomycetes</taxon>
        <taxon>Debaryomycetaceae</taxon>
        <taxon>Diutina</taxon>
    </lineage>
</organism>
<dbReference type="EMBL" id="SWFT01000163">
    <property type="protein sequence ID" value="KAA8896693.1"/>
    <property type="molecule type" value="Genomic_DNA"/>
</dbReference>
<evidence type="ECO:0000313" key="4">
    <source>
        <dbReference type="Proteomes" id="UP000449547"/>
    </source>
</evidence>
<keyword evidence="2" id="KW-0472">Membrane</keyword>
<evidence type="ECO:0000313" key="3">
    <source>
        <dbReference type="EMBL" id="KAA8896693.1"/>
    </source>
</evidence>
<reference evidence="3 4" key="1">
    <citation type="submission" date="2019-07" db="EMBL/GenBank/DDBJ databases">
        <title>Genome assembly of two rare yeast pathogens: Diutina rugosa and Trichomonascus ciferrii.</title>
        <authorList>
            <person name="Mixao V."/>
            <person name="Saus E."/>
            <person name="Hansen A."/>
            <person name="Lass-Flor C."/>
            <person name="Gabaldon T."/>
        </authorList>
    </citation>
    <scope>NUCLEOTIDE SEQUENCE [LARGE SCALE GENOMIC DNA]</scope>
    <source>
        <strain evidence="3 4">CBS 613</strain>
    </source>
</reference>
<feature type="transmembrane region" description="Helical" evidence="2">
    <location>
        <begin position="1166"/>
        <end position="1184"/>
    </location>
</feature>
<dbReference type="AlphaFoldDB" id="A0A642UCF8"/>
<dbReference type="OrthoDB" id="4084534at2759"/>
<dbReference type="RefSeq" id="XP_034009553.1">
    <property type="nucleotide sequence ID" value="XM_034158717.1"/>
</dbReference>